<keyword evidence="13" id="KW-0325">Glycoprotein</keyword>
<keyword evidence="5 16" id="KW-0732">Signal</keyword>
<feature type="domain" description="Gnk2-homologous" evidence="18">
    <location>
        <begin position="135"/>
        <end position="244"/>
    </location>
</feature>
<evidence type="ECO:0000259" key="17">
    <source>
        <dbReference type="PROSITE" id="PS50011"/>
    </source>
</evidence>
<protein>
    <submittedName>
        <fullName evidence="20">Cysteine-rich receptor-like protein kinase 16</fullName>
    </submittedName>
</protein>
<evidence type="ECO:0000256" key="2">
    <source>
        <dbReference type="ARBA" id="ARBA00022527"/>
    </source>
</evidence>
<feature type="chain" id="PRO_5045666880" evidence="16">
    <location>
        <begin position="28"/>
        <end position="673"/>
    </location>
</feature>
<sequence>MIFKKMRLKNLLVIFCFLLIGFPVVFAPCGETGFFTPGDKYDTNRRLLLSTLASNVTDRGDFFSNAIGQGHDRVYILGTCISGVEPKDCSDCIDLASKEVIEECTNQTEGLAWPRNGSFCMVRYSNRSFTGSLEIEPKFTMHNVGDIGSTVTNFDKVWDDLTSRMIDRASSWSSERMNYAAEAVTLTSFRNLYAIMQCTPIISLGDCNICLSTSVREYQSCCHGRQGGVVFRPSCVFRWEIYPFSSAFNLTSAPPAQPPISPSLGNRSTRTKGGIIGIIIGLAFVISVLLALGFALRRRRRTFQEFTRRSRTTYDTALPDDAADDITTSGSLQFEFKTIEAATSNFHMTNKLGHGGFGEVYKGTFLNGTEVAVKRLSKTSGQGEQEFKNEVLLVAKLQHRNLVRLLGFSVEREERILVYEFVPNKSLDYFLFDHKKRVQLDWKKRYNIIGGITRGILYLHQDSRLTIIHRDLKASNILLDAEMNPKIADFGMARNFRVDQTEDNTRRVVGTFGYMPPEYVAKGQFSMKSDVYSFGVLILEIIGGKKNSSFNEEDGSISNLVTYVWRLWNNKSFLELVDPAMGENYDKYEVIRCIHIGLLCVQENPADRPAMSTIFQMLTNISITLPVPQPPGFVFRVRSEPNPLAEGLQPGPPTCMSFACSIDDASITSVSPR</sequence>
<dbReference type="PROSITE" id="PS51473">
    <property type="entry name" value="GNK2"/>
    <property type="match status" value="2"/>
</dbReference>
<keyword evidence="6" id="KW-0677">Repeat</keyword>
<evidence type="ECO:0000256" key="16">
    <source>
        <dbReference type="SAM" id="SignalP"/>
    </source>
</evidence>
<evidence type="ECO:0000256" key="10">
    <source>
        <dbReference type="ARBA" id="ARBA00022989"/>
    </source>
</evidence>
<dbReference type="InterPro" id="IPR000719">
    <property type="entry name" value="Prot_kinase_dom"/>
</dbReference>
<proteinExistence type="predicted"/>
<evidence type="ECO:0000256" key="4">
    <source>
        <dbReference type="ARBA" id="ARBA00022692"/>
    </source>
</evidence>
<dbReference type="InterPro" id="IPR002902">
    <property type="entry name" value="GNK2"/>
</dbReference>
<evidence type="ECO:0000256" key="13">
    <source>
        <dbReference type="ARBA" id="ARBA00023180"/>
    </source>
</evidence>
<keyword evidence="7 14" id="KW-0547">Nucleotide-binding</keyword>
<dbReference type="Gene3D" id="3.30.200.20">
    <property type="entry name" value="Phosphorylase Kinase, domain 1"/>
    <property type="match status" value="1"/>
</dbReference>
<feature type="domain" description="Protein kinase" evidence="17">
    <location>
        <begin position="346"/>
        <end position="623"/>
    </location>
</feature>
<dbReference type="InterPro" id="IPR011009">
    <property type="entry name" value="Kinase-like_dom_sf"/>
</dbReference>
<keyword evidence="2" id="KW-0723">Serine/threonine-protein kinase</keyword>
<evidence type="ECO:0000256" key="14">
    <source>
        <dbReference type="PROSITE-ProRule" id="PRU10141"/>
    </source>
</evidence>
<dbReference type="InterPro" id="IPR008271">
    <property type="entry name" value="Ser/Thr_kinase_AS"/>
</dbReference>
<dbReference type="Gene3D" id="1.10.510.10">
    <property type="entry name" value="Transferase(Phosphotransferase) domain 1"/>
    <property type="match status" value="1"/>
</dbReference>
<feature type="binding site" evidence="14">
    <location>
        <position position="374"/>
    </location>
    <ligand>
        <name>ATP</name>
        <dbReference type="ChEBI" id="CHEBI:30616"/>
    </ligand>
</feature>
<reference evidence="19" key="1">
    <citation type="journal article" date="2014" name="Nat. Commun.">
        <title>The emerging biofuel crop Camelina sativa retains a highly undifferentiated hexaploid genome structure.</title>
        <authorList>
            <person name="Kagale S."/>
            <person name="Koh C."/>
            <person name="Nixon J."/>
            <person name="Bollina V."/>
            <person name="Clarke W.E."/>
            <person name="Tuteja R."/>
            <person name="Spillane C."/>
            <person name="Robinson S.J."/>
            <person name="Links M.G."/>
            <person name="Clarke C."/>
            <person name="Higgins E.E."/>
            <person name="Huebert T."/>
            <person name="Sharpe A.G."/>
            <person name="Parkin I.A."/>
        </authorList>
    </citation>
    <scope>NUCLEOTIDE SEQUENCE [LARGE SCALE GENOMIC DNA]</scope>
    <source>
        <strain evidence="19">cv. DH55</strain>
    </source>
</reference>
<evidence type="ECO:0000256" key="1">
    <source>
        <dbReference type="ARBA" id="ARBA00004167"/>
    </source>
</evidence>
<dbReference type="InterPro" id="IPR017441">
    <property type="entry name" value="Protein_kinase_ATP_BS"/>
</dbReference>
<dbReference type="PROSITE" id="PS00108">
    <property type="entry name" value="PROTEIN_KINASE_ST"/>
    <property type="match status" value="1"/>
</dbReference>
<feature type="transmembrane region" description="Helical" evidence="15">
    <location>
        <begin position="274"/>
        <end position="296"/>
    </location>
</feature>
<keyword evidence="8" id="KW-0418">Kinase</keyword>
<evidence type="ECO:0000256" key="7">
    <source>
        <dbReference type="ARBA" id="ARBA00022741"/>
    </source>
</evidence>
<dbReference type="InterPro" id="IPR001245">
    <property type="entry name" value="Ser-Thr/Tyr_kinase_cat_dom"/>
</dbReference>
<dbReference type="PROSITE" id="PS50011">
    <property type="entry name" value="PROTEIN_KINASE_DOM"/>
    <property type="match status" value="1"/>
</dbReference>
<dbReference type="GeneID" id="104731152"/>
<dbReference type="Pfam" id="PF01657">
    <property type="entry name" value="Stress-antifung"/>
    <property type="match status" value="2"/>
</dbReference>
<dbReference type="CDD" id="cd23509">
    <property type="entry name" value="Gnk2-like"/>
    <property type="match status" value="2"/>
</dbReference>
<dbReference type="Proteomes" id="UP000694864">
    <property type="component" value="Chromosome 12"/>
</dbReference>
<accession>A0ABM0UZW3</accession>
<dbReference type="SMART" id="SM00220">
    <property type="entry name" value="S_TKc"/>
    <property type="match status" value="1"/>
</dbReference>
<name>A0ABM0UZW3_CAMSA</name>
<keyword evidence="4 15" id="KW-0812">Transmembrane</keyword>
<organism evidence="19 20">
    <name type="scientific">Camelina sativa</name>
    <name type="common">False flax</name>
    <name type="synonym">Myagrum sativum</name>
    <dbReference type="NCBI Taxonomy" id="90675"/>
    <lineage>
        <taxon>Eukaryota</taxon>
        <taxon>Viridiplantae</taxon>
        <taxon>Streptophyta</taxon>
        <taxon>Embryophyta</taxon>
        <taxon>Tracheophyta</taxon>
        <taxon>Spermatophyta</taxon>
        <taxon>Magnoliopsida</taxon>
        <taxon>eudicotyledons</taxon>
        <taxon>Gunneridae</taxon>
        <taxon>Pentapetalae</taxon>
        <taxon>rosids</taxon>
        <taxon>malvids</taxon>
        <taxon>Brassicales</taxon>
        <taxon>Brassicaceae</taxon>
        <taxon>Camelineae</taxon>
        <taxon>Camelina</taxon>
    </lineage>
</organism>
<keyword evidence="9 14" id="KW-0067">ATP-binding</keyword>
<evidence type="ECO:0000256" key="12">
    <source>
        <dbReference type="ARBA" id="ARBA00023170"/>
    </source>
</evidence>
<keyword evidence="19" id="KW-1185">Reference proteome</keyword>
<dbReference type="PANTHER" id="PTHR27002">
    <property type="entry name" value="RECEPTOR-LIKE SERINE/THREONINE-PROTEIN KINASE SD1-8"/>
    <property type="match status" value="1"/>
</dbReference>
<evidence type="ECO:0000256" key="11">
    <source>
        <dbReference type="ARBA" id="ARBA00023136"/>
    </source>
</evidence>
<evidence type="ECO:0000313" key="19">
    <source>
        <dbReference type="Proteomes" id="UP000694864"/>
    </source>
</evidence>
<reference evidence="20" key="2">
    <citation type="submission" date="2025-08" db="UniProtKB">
        <authorList>
            <consortium name="RefSeq"/>
        </authorList>
    </citation>
    <scope>IDENTIFICATION</scope>
    <source>
        <tissue evidence="20">Leaf</tissue>
    </source>
</reference>
<keyword evidence="11 15" id="KW-0472">Membrane</keyword>
<comment type="subcellular location">
    <subcellularLocation>
        <location evidence="1">Membrane</location>
        <topology evidence="1">Single-pass membrane protein</topology>
    </subcellularLocation>
</comment>
<dbReference type="Pfam" id="PF07714">
    <property type="entry name" value="PK_Tyr_Ser-Thr"/>
    <property type="match status" value="1"/>
</dbReference>
<evidence type="ECO:0000256" key="15">
    <source>
        <dbReference type="SAM" id="Phobius"/>
    </source>
</evidence>
<evidence type="ECO:0000256" key="8">
    <source>
        <dbReference type="ARBA" id="ARBA00022777"/>
    </source>
</evidence>
<gene>
    <name evidence="20" type="primary">LOC104731152</name>
</gene>
<dbReference type="SUPFAM" id="SSF56112">
    <property type="entry name" value="Protein kinase-like (PK-like)"/>
    <property type="match status" value="1"/>
</dbReference>
<dbReference type="Gene3D" id="3.30.430.20">
    <property type="entry name" value="Gnk2 domain, C-X8-C-X2-C motif"/>
    <property type="match status" value="2"/>
</dbReference>
<dbReference type="PANTHER" id="PTHR27002:SF1010">
    <property type="entry name" value="CYSTEINE-RICH RECEPTOR-LIKE PROTEIN KINASE 16-RELATED"/>
    <property type="match status" value="1"/>
</dbReference>
<evidence type="ECO:0000313" key="20">
    <source>
        <dbReference type="RefSeq" id="XP_010448734.2"/>
    </source>
</evidence>
<evidence type="ECO:0000256" key="5">
    <source>
        <dbReference type="ARBA" id="ARBA00022729"/>
    </source>
</evidence>
<dbReference type="RefSeq" id="XP_010448734.2">
    <property type="nucleotide sequence ID" value="XM_010450432.2"/>
</dbReference>
<evidence type="ECO:0000256" key="9">
    <source>
        <dbReference type="ARBA" id="ARBA00022840"/>
    </source>
</evidence>
<keyword evidence="12" id="KW-0675">Receptor</keyword>
<dbReference type="InterPro" id="IPR038408">
    <property type="entry name" value="GNK2_sf"/>
</dbReference>
<feature type="signal peptide" evidence="16">
    <location>
        <begin position="1"/>
        <end position="27"/>
    </location>
</feature>
<evidence type="ECO:0000256" key="3">
    <source>
        <dbReference type="ARBA" id="ARBA00022679"/>
    </source>
</evidence>
<keyword evidence="3" id="KW-0808">Transferase</keyword>
<dbReference type="CDD" id="cd14066">
    <property type="entry name" value="STKc_IRAK"/>
    <property type="match status" value="1"/>
</dbReference>
<evidence type="ECO:0000256" key="6">
    <source>
        <dbReference type="ARBA" id="ARBA00022737"/>
    </source>
</evidence>
<keyword evidence="10 15" id="KW-1133">Transmembrane helix</keyword>
<feature type="domain" description="Gnk2-homologous" evidence="18">
    <location>
        <begin position="23"/>
        <end position="129"/>
    </location>
</feature>
<evidence type="ECO:0000259" key="18">
    <source>
        <dbReference type="PROSITE" id="PS51473"/>
    </source>
</evidence>
<dbReference type="PROSITE" id="PS00107">
    <property type="entry name" value="PROTEIN_KINASE_ATP"/>
    <property type="match status" value="1"/>
</dbReference>